<dbReference type="InterPro" id="IPR036291">
    <property type="entry name" value="NAD(P)-bd_dom_sf"/>
</dbReference>
<dbReference type="InterPro" id="IPR011032">
    <property type="entry name" value="GroES-like_sf"/>
</dbReference>
<accession>A0A0D7EGF6</accession>
<dbReference type="CDD" id="cd05289">
    <property type="entry name" value="MDR_like_2"/>
    <property type="match status" value="1"/>
</dbReference>
<dbReference type="RefSeq" id="WP_044414594.1">
    <property type="nucleotide sequence ID" value="NZ_JXXE01000395.1"/>
</dbReference>
<dbReference type="OrthoDB" id="9785812at2"/>
<dbReference type="PANTHER" id="PTHR43482">
    <property type="entry name" value="PROTEIN AST1-RELATED"/>
    <property type="match status" value="1"/>
</dbReference>
<dbReference type="Gene3D" id="3.90.180.10">
    <property type="entry name" value="Medium-chain alcohol dehydrogenases, catalytic domain"/>
    <property type="match status" value="1"/>
</dbReference>
<comment type="caution">
    <text evidence="2">The sequence shown here is derived from an EMBL/GenBank/DDBJ whole genome shotgun (WGS) entry which is preliminary data.</text>
</comment>
<reference evidence="2 3" key="1">
    <citation type="submission" date="2014-11" db="EMBL/GenBank/DDBJ databases">
        <title>Genomics and ecophysiology of heterotrophic nitrogen fixing bacteria isolated from estuarine surface water.</title>
        <authorList>
            <person name="Bentzon-Tilia M."/>
            <person name="Severin I."/>
            <person name="Hansen L.H."/>
            <person name="Riemann L."/>
        </authorList>
    </citation>
    <scope>NUCLEOTIDE SEQUENCE [LARGE SCALE GENOMIC DNA]</scope>
    <source>
        <strain evidence="2 3">BAL398</strain>
    </source>
</reference>
<gene>
    <name evidence="2" type="ORF">OO17_19310</name>
</gene>
<feature type="domain" description="Enoyl reductase (ER)" evidence="1">
    <location>
        <begin position="14"/>
        <end position="335"/>
    </location>
</feature>
<dbReference type="PATRIC" id="fig|1076.23.peg.4380"/>
<sequence length="338" mass="36004">MSEMMKAVRLHAFGGPEQLRYEDAPRPELAPGEVLVCVHAVGLNPPDWYLRDGYRLLPPEWHPHPSFPLILGTDVSGVVAAVAGDVGEFAVGDEVYAMVRFPADVMEGSKAYAEYVSVPASELAHKPTGIDHIHAAGAPMSLLTAWQLLIALGHDEPNPLQPFRHLPVPLQDRTVVVNGAGGGVGHLAVQLAIWQGARVIAVASGKNEALMREFGVDRFIDYTKTAAEDVVRDADLVVDAVGGAQTARFLRSLKRGGALFPVNPLGFTGHDQAKTLGITVSTPQVRSNGAQLAQAARLLDDGTLRVVVDSTFPLADAARAHQRAARGGIQGKIVLTVK</sequence>
<evidence type="ECO:0000313" key="2">
    <source>
        <dbReference type="EMBL" id="KIZ39813.1"/>
    </source>
</evidence>
<name>A0A0D7EGF6_RHOPL</name>
<dbReference type="PANTHER" id="PTHR43482:SF1">
    <property type="entry name" value="PROTEIN AST1-RELATED"/>
    <property type="match status" value="1"/>
</dbReference>
<dbReference type="SUPFAM" id="SSF50129">
    <property type="entry name" value="GroES-like"/>
    <property type="match status" value="1"/>
</dbReference>
<evidence type="ECO:0000259" key="1">
    <source>
        <dbReference type="SMART" id="SM00829"/>
    </source>
</evidence>
<proteinExistence type="predicted"/>
<dbReference type="InterPro" id="IPR020843">
    <property type="entry name" value="ER"/>
</dbReference>
<dbReference type="Pfam" id="PF13602">
    <property type="entry name" value="ADH_zinc_N_2"/>
    <property type="match status" value="1"/>
</dbReference>
<dbReference type="AlphaFoldDB" id="A0A0D7EGF6"/>
<dbReference type="SUPFAM" id="SSF51735">
    <property type="entry name" value="NAD(P)-binding Rossmann-fold domains"/>
    <property type="match status" value="1"/>
</dbReference>
<protein>
    <submittedName>
        <fullName evidence="2">NADPH-quinone reductase</fullName>
    </submittedName>
</protein>
<dbReference type="GO" id="GO:0016491">
    <property type="term" value="F:oxidoreductase activity"/>
    <property type="evidence" value="ECO:0007669"/>
    <property type="project" value="InterPro"/>
</dbReference>
<dbReference type="Gene3D" id="3.40.50.720">
    <property type="entry name" value="NAD(P)-binding Rossmann-like Domain"/>
    <property type="match status" value="1"/>
</dbReference>
<organism evidence="2 3">
    <name type="scientific">Rhodopseudomonas palustris</name>
    <dbReference type="NCBI Taxonomy" id="1076"/>
    <lineage>
        <taxon>Bacteria</taxon>
        <taxon>Pseudomonadati</taxon>
        <taxon>Pseudomonadota</taxon>
        <taxon>Alphaproteobacteria</taxon>
        <taxon>Hyphomicrobiales</taxon>
        <taxon>Nitrobacteraceae</taxon>
        <taxon>Rhodopseudomonas</taxon>
    </lineage>
</organism>
<dbReference type="InterPro" id="IPR013154">
    <property type="entry name" value="ADH-like_N"/>
</dbReference>
<dbReference type="InterPro" id="IPR052585">
    <property type="entry name" value="Lipid_raft_assoc_Zn_ADH"/>
</dbReference>
<dbReference type="EMBL" id="JXXE01000395">
    <property type="protein sequence ID" value="KIZ39813.1"/>
    <property type="molecule type" value="Genomic_DNA"/>
</dbReference>
<dbReference type="Proteomes" id="UP000032515">
    <property type="component" value="Unassembled WGS sequence"/>
</dbReference>
<dbReference type="Pfam" id="PF08240">
    <property type="entry name" value="ADH_N"/>
    <property type="match status" value="1"/>
</dbReference>
<dbReference type="SMART" id="SM00829">
    <property type="entry name" value="PKS_ER"/>
    <property type="match status" value="1"/>
</dbReference>
<evidence type="ECO:0000313" key="3">
    <source>
        <dbReference type="Proteomes" id="UP000032515"/>
    </source>
</evidence>